<proteinExistence type="predicted"/>
<feature type="transmembrane region" description="Helical" evidence="1">
    <location>
        <begin position="54"/>
        <end position="77"/>
    </location>
</feature>
<reference evidence="2" key="1">
    <citation type="submission" date="2019-02" db="EMBL/GenBank/DDBJ databases">
        <authorList>
            <person name="Gruber-Vodicka R. H."/>
            <person name="Seah K. B. B."/>
        </authorList>
    </citation>
    <scope>NUCLEOTIDE SEQUENCE</scope>
    <source>
        <strain evidence="2">BECK_S312</strain>
        <strain evidence="3">BECK_S426</strain>
    </source>
</reference>
<organism evidence="2">
    <name type="scientific">Candidatus Kentrum sp. LPFa</name>
    <dbReference type="NCBI Taxonomy" id="2126335"/>
    <lineage>
        <taxon>Bacteria</taxon>
        <taxon>Pseudomonadati</taxon>
        <taxon>Pseudomonadota</taxon>
        <taxon>Gammaproteobacteria</taxon>
        <taxon>Candidatus Kentrum</taxon>
    </lineage>
</organism>
<accession>A0A450VNR7</accession>
<sequence length="115" mass="12542">MKKKKYDIDRSDIDRSLLLSKLRESFLLSIIAGIVALVPALFSVFFIGGTFAPGHLLAAISIIVGTIFLIVGFTFILSRRERGSSYLAKLKNDLTSACLNALEQSTLNPAKGKQP</sequence>
<protein>
    <submittedName>
        <fullName evidence="2">Uncharacterized protein</fullName>
    </submittedName>
</protein>
<evidence type="ECO:0000256" key="1">
    <source>
        <dbReference type="SAM" id="Phobius"/>
    </source>
</evidence>
<gene>
    <name evidence="2" type="ORF">BECKLPF1236A_GA0070988_1000311</name>
    <name evidence="3" type="ORF">BECKLPF1236C_GA0070990_1000211</name>
</gene>
<evidence type="ECO:0000313" key="3">
    <source>
        <dbReference type="EMBL" id="VFK22857.1"/>
    </source>
</evidence>
<keyword evidence="1" id="KW-0812">Transmembrane</keyword>
<keyword evidence="1" id="KW-1133">Transmembrane helix</keyword>
<name>A0A450VNR7_9GAMM</name>
<dbReference type="AlphaFoldDB" id="A0A450VNR7"/>
<evidence type="ECO:0000313" key="2">
    <source>
        <dbReference type="EMBL" id="VFK06452.1"/>
    </source>
</evidence>
<dbReference type="EMBL" id="CAADFM010000003">
    <property type="protein sequence ID" value="VFK06452.1"/>
    <property type="molecule type" value="Genomic_DNA"/>
</dbReference>
<dbReference type="EMBL" id="CAADFP010000002">
    <property type="protein sequence ID" value="VFK22857.1"/>
    <property type="molecule type" value="Genomic_DNA"/>
</dbReference>
<keyword evidence="1" id="KW-0472">Membrane</keyword>
<feature type="transmembrane region" description="Helical" evidence="1">
    <location>
        <begin position="25"/>
        <end position="48"/>
    </location>
</feature>